<keyword evidence="1" id="KW-0472">Membrane</keyword>
<sequence length="95" mass="11396">MPKKSKLILPRKLLVALSGFGLAMWFGAYFHWQENKVDDINWMLIFAAIFTLVSLVAFWVDLYRNPDSKRKIWLFFSLILPIFIPFFYFIKREES</sequence>
<evidence type="ECO:0000313" key="2">
    <source>
        <dbReference type="EMBL" id="SZD74051.1"/>
    </source>
</evidence>
<organism evidence="2 3">
    <name type="scientific">Candidatus Ornithobacterium hominis</name>
    <dbReference type="NCBI Taxonomy" id="2497989"/>
    <lineage>
        <taxon>Bacteria</taxon>
        <taxon>Pseudomonadati</taxon>
        <taxon>Bacteroidota</taxon>
        <taxon>Flavobacteriia</taxon>
        <taxon>Flavobacteriales</taxon>
        <taxon>Weeksellaceae</taxon>
        <taxon>Ornithobacterium</taxon>
    </lineage>
</organism>
<dbReference type="EMBL" id="UNSC01000007">
    <property type="protein sequence ID" value="SZD74051.1"/>
    <property type="molecule type" value="Genomic_DNA"/>
</dbReference>
<evidence type="ECO:0000256" key="1">
    <source>
        <dbReference type="SAM" id="Phobius"/>
    </source>
</evidence>
<keyword evidence="3" id="KW-1185">Reference proteome</keyword>
<dbReference type="RefSeq" id="WP_119059695.1">
    <property type="nucleotide sequence ID" value="NZ_UNSC01000007.1"/>
</dbReference>
<proteinExistence type="predicted"/>
<feature type="transmembrane region" description="Helical" evidence="1">
    <location>
        <begin position="42"/>
        <end position="60"/>
    </location>
</feature>
<name>A0A383U4G8_9FLAO</name>
<feature type="transmembrane region" description="Helical" evidence="1">
    <location>
        <begin position="72"/>
        <end position="90"/>
    </location>
</feature>
<feature type="transmembrane region" description="Helical" evidence="1">
    <location>
        <begin position="12"/>
        <end position="30"/>
    </location>
</feature>
<gene>
    <name evidence="2" type="ORF">SAMEA104719789_01508</name>
</gene>
<keyword evidence="1" id="KW-1133">Transmembrane helix</keyword>
<evidence type="ECO:0000313" key="3">
    <source>
        <dbReference type="Proteomes" id="UP000262142"/>
    </source>
</evidence>
<dbReference type="AlphaFoldDB" id="A0A383U4G8"/>
<accession>A0A383U4G8</accession>
<dbReference type="Proteomes" id="UP000262142">
    <property type="component" value="Unassembled WGS sequence"/>
</dbReference>
<reference evidence="2 3" key="1">
    <citation type="submission" date="2018-09" db="EMBL/GenBank/DDBJ databases">
        <authorList>
            <consortium name="Pathogen Informatics"/>
        </authorList>
    </citation>
    <scope>NUCLEOTIDE SEQUENCE [LARGE SCALE GENOMIC DNA]</scope>
    <source>
        <strain evidence="2 3">OH-22767</strain>
    </source>
</reference>
<keyword evidence="1" id="KW-0812">Transmembrane</keyword>
<protein>
    <submittedName>
        <fullName evidence="2">Uncharacterized protein</fullName>
    </submittedName>
</protein>